<dbReference type="PRINTS" id="PR01345">
    <property type="entry name" value="CERVTRCPTASE"/>
</dbReference>
<gene>
    <name evidence="1" type="ORF">FWK35_00037263</name>
</gene>
<keyword evidence="2" id="KW-1185">Reference proteome</keyword>
<dbReference type="GO" id="GO:0003964">
    <property type="term" value="F:RNA-directed DNA polymerase activity"/>
    <property type="evidence" value="ECO:0007669"/>
    <property type="project" value="UniProtKB-KW"/>
</dbReference>
<feature type="non-terminal residue" evidence="1">
    <location>
        <position position="1"/>
    </location>
</feature>
<keyword evidence="1" id="KW-0695">RNA-directed DNA polymerase</keyword>
<dbReference type="PANTHER" id="PTHR33332">
    <property type="entry name" value="REVERSE TRANSCRIPTASE DOMAIN-CONTAINING PROTEIN"/>
    <property type="match status" value="1"/>
</dbReference>
<dbReference type="AlphaFoldDB" id="A0A6G0VLB8"/>
<dbReference type="Proteomes" id="UP000478052">
    <property type="component" value="Unassembled WGS sequence"/>
</dbReference>
<comment type="caution">
    <text evidence="1">The sequence shown here is derived from an EMBL/GenBank/DDBJ whole genome shotgun (WGS) entry which is preliminary data.</text>
</comment>
<name>A0A6G0VLB8_APHCR</name>
<keyword evidence="1" id="KW-0548">Nucleotidyltransferase</keyword>
<evidence type="ECO:0000313" key="2">
    <source>
        <dbReference type="Proteomes" id="UP000478052"/>
    </source>
</evidence>
<feature type="non-terminal residue" evidence="1">
    <location>
        <position position="105"/>
    </location>
</feature>
<evidence type="ECO:0000313" key="1">
    <source>
        <dbReference type="EMBL" id="KAF0688313.1"/>
    </source>
</evidence>
<protein>
    <submittedName>
        <fullName evidence="1">Reverse transcriptase domain-containing protein</fullName>
    </submittedName>
</protein>
<dbReference type="EMBL" id="VUJU01016623">
    <property type="protein sequence ID" value="KAF0688313.1"/>
    <property type="molecule type" value="Genomic_DNA"/>
</dbReference>
<dbReference type="OrthoDB" id="6626734at2759"/>
<reference evidence="1 2" key="1">
    <citation type="submission" date="2019-08" db="EMBL/GenBank/DDBJ databases">
        <title>Whole genome of Aphis craccivora.</title>
        <authorList>
            <person name="Voronova N.V."/>
            <person name="Shulinski R.S."/>
            <person name="Bandarenka Y.V."/>
            <person name="Zhorov D.G."/>
            <person name="Warner D."/>
        </authorList>
    </citation>
    <scope>NUCLEOTIDE SEQUENCE [LARGE SCALE GENOMIC DNA]</scope>
    <source>
        <strain evidence="1">180601</strain>
        <tissue evidence="1">Whole Body</tissue>
    </source>
</reference>
<sequence>FEYKIDDCPVTRVTSIRDLGIIFDCNFSFNFHINTITKKAFKMLGFINRNTVNFKNIKALKTLFFALVRSHLEFGSTAWSPNYITFIGLIENFHLFQITREYTNI</sequence>
<accession>A0A6G0VLB8</accession>
<organism evidence="1 2">
    <name type="scientific">Aphis craccivora</name>
    <name type="common">Cowpea aphid</name>
    <dbReference type="NCBI Taxonomy" id="307492"/>
    <lineage>
        <taxon>Eukaryota</taxon>
        <taxon>Metazoa</taxon>
        <taxon>Ecdysozoa</taxon>
        <taxon>Arthropoda</taxon>
        <taxon>Hexapoda</taxon>
        <taxon>Insecta</taxon>
        <taxon>Pterygota</taxon>
        <taxon>Neoptera</taxon>
        <taxon>Paraneoptera</taxon>
        <taxon>Hemiptera</taxon>
        <taxon>Sternorrhyncha</taxon>
        <taxon>Aphidomorpha</taxon>
        <taxon>Aphidoidea</taxon>
        <taxon>Aphididae</taxon>
        <taxon>Aphidini</taxon>
        <taxon>Aphis</taxon>
        <taxon>Aphis</taxon>
    </lineage>
</organism>
<keyword evidence="1" id="KW-0808">Transferase</keyword>
<proteinExistence type="predicted"/>